<evidence type="ECO:0000313" key="2">
    <source>
        <dbReference type="EMBL" id="PWN05496.1"/>
    </source>
</evidence>
<evidence type="ECO:0000256" key="1">
    <source>
        <dbReference type="SAM" id="Phobius"/>
    </source>
</evidence>
<gene>
    <name evidence="2" type="ORF">DDZ15_12880</name>
</gene>
<comment type="caution">
    <text evidence="2">The sequence shown here is derived from an EMBL/GenBank/DDBJ whole genome shotgun (WGS) entry which is preliminary data.</text>
</comment>
<dbReference type="Proteomes" id="UP000245533">
    <property type="component" value="Unassembled WGS sequence"/>
</dbReference>
<keyword evidence="3" id="KW-1185">Reference proteome</keyword>
<dbReference type="AlphaFoldDB" id="A0A316TZF6"/>
<dbReference type="RefSeq" id="WP_109647525.1">
    <property type="nucleotide sequence ID" value="NZ_QGGB01000009.1"/>
</dbReference>
<accession>A0A316TZF6</accession>
<organism evidence="2 3">
    <name type="scientific">Rhodohalobacter mucosus</name>
    <dbReference type="NCBI Taxonomy" id="2079485"/>
    <lineage>
        <taxon>Bacteria</taxon>
        <taxon>Pseudomonadati</taxon>
        <taxon>Balneolota</taxon>
        <taxon>Balneolia</taxon>
        <taxon>Balneolales</taxon>
        <taxon>Balneolaceae</taxon>
        <taxon>Rhodohalobacter</taxon>
    </lineage>
</organism>
<dbReference type="EMBL" id="QGGB01000009">
    <property type="protein sequence ID" value="PWN05496.1"/>
    <property type="molecule type" value="Genomic_DNA"/>
</dbReference>
<protein>
    <submittedName>
        <fullName evidence="2">Uncharacterized protein</fullName>
    </submittedName>
</protein>
<feature type="transmembrane region" description="Helical" evidence="1">
    <location>
        <begin position="21"/>
        <end position="42"/>
    </location>
</feature>
<keyword evidence="1" id="KW-1133">Transmembrane helix</keyword>
<keyword evidence="1" id="KW-0472">Membrane</keyword>
<keyword evidence="1" id="KW-0812">Transmembrane</keyword>
<dbReference type="Pfam" id="PF19578">
    <property type="entry name" value="DUF6090"/>
    <property type="match status" value="1"/>
</dbReference>
<dbReference type="OrthoDB" id="1429555at2"/>
<reference evidence="2 3" key="1">
    <citation type="submission" date="2018-05" db="EMBL/GenBank/DDBJ databases">
        <title>Rhodohalobacter halophilus gen. nov., sp. nov., a moderately halophilic member of the family Balneolaceae.</title>
        <authorList>
            <person name="Liu Z.-W."/>
        </authorList>
    </citation>
    <scope>NUCLEOTIDE SEQUENCE [LARGE SCALE GENOMIC DNA]</scope>
    <source>
        <strain evidence="2 3">8A47</strain>
    </source>
</reference>
<sequence length="248" mass="28977">MVTLFRRIRQKLIDSGSATKFLLYAFGEILLVVIGILIALQVNNWNEERVLKNKLNGYYEQIHQEISASLPQLERYIAAQQELADLNRRSLQLLNTSDPDSLQLLESTLGALGTAWIITHSYPVLYEFLDSELLTTVEDSPLKHSFQELSWWFERHRNINEAVNNQYNQTIEPYMIRRFNYQSVALDRYQDLLVEGGPQIDYTQFAGDLELWNMLTLKLEMVGLYLNYQQSIQEKLIRLLDEIERVTG</sequence>
<evidence type="ECO:0000313" key="3">
    <source>
        <dbReference type="Proteomes" id="UP000245533"/>
    </source>
</evidence>
<proteinExistence type="predicted"/>
<dbReference type="InterPro" id="IPR045749">
    <property type="entry name" value="DUF6090"/>
</dbReference>
<name>A0A316TZF6_9BACT</name>